<dbReference type="EMBL" id="LUCM01001600">
    <property type="protein sequence ID" value="KAA0198629.1"/>
    <property type="molecule type" value="Genomic_DNA"/>
</dbReference>
<organism evidence="2 3">
    <name type="scientific">Fasciolopsis buskii</name>
    <dbReference type="NCBI Taxonomy" id="27845"/>
    <lineage>
        <taxon>Eukaryota</taxon>
        <taxon>Metazoa</taxon>
        <taxon>Spiralia</taxon>
        <taxon>Lophotrochozoa</taxon>
        <taxon>Platyhelminthes</taxon>
        <taxon>Trematoda</taxon>
        <taxon>Digenea</taxon>
        <taxon>Plagiorchiida</taxon>
        <taxon>Echinostomata</taxon>
        <taxon>Echinostomatoidea</taxon>
        <taxon>Fasciolidae</taxon>
        <taxon>Fasciolopsis</taxon>
    </lineage>
</organism>
<feature type="region of interest" description="Disordered" evidence="1">
    <location>
        <begin position="75"/>
        <end position="95"/>
    </location>
</feature>
<evidence type="ECO:0000313" key="3">
    <source>
        <dbReference type="Proteomes" id="UP000728185"/>
    </source>
</evidence>
<comment type="caution">
    <text evidence="2">The sequence shown here is derived from an EMBL/GenBank/DDBJ whole genome shotgun (WGS) entry which is preliminary data.</text>
</comment>
<feature type="region of interest" description="Disordered" evidence="1">
    <location>
        <begin position="1"/>
        <end position="21"/>
    </location>
</feature>
<gene>
    <name evidence="2" type="ORF">FBUS_03307</name>
</gene>
<dbReference type="Proteomes" id="UP000728185">
    <property type="component" value="Unassembled WGS sequence"/>
</dbReference>
<accession>A0A8E0VQJ6</accession>
<sequence length="180" mass="19618">MSKLNNSVFERARDKHGPRNRQLQVESFSNHGNLANDIQDTKAIVDSGRGTGHAIGSAAEEDDGELDEIHLTSKTTTTTTQTTAATTTGTKGTTRTFPAPLPCECVIPGVVFDGSPNDTSRETSMRSLAKRTLHIGLPGLQPASHKALFLFSEENAIRKYSKIIIEWGYPFHNLSHLLCV</sequence>
<evidence type="ECO:0000313" key="2">
    <source>
        <dbReference type="EMBL" id="KAA0198629.1"/>
    </source>
</evidence>
<proteinExistence type="predicted"/>
<name>A0A8E0VQJ6_9TREM</name>
<reference evidence="2" key="1">
    <citation type="submission" date="2019-05" db="EMBL/GenBank/DDBJ databases">
        <title>Annotation for the trematode Fasciolopsis buski.</title>
        <authorList>
            <person name="Choi Y.-J."/>
        </authorList>
    </citation>
    <scope>NUCLEOTIDE SEQUENCE</scope>
    <source>
        <strain evidence="2">HT</strain>
        <tissue evidence="2">Whole worm</tissue>
    </source>
</reference>
<keyword evidence="3" id="KW-1185">Reference proteome</keyword>
<protein>
    <submittedName>
        <fullName evidence="2">Uncharacterized protein</fullName>
    </submittedName>
</protein>
<dbReference type="AlphaFoldDB" id="A0A8E0VQJ6"/>
<evidence type="ECO:0000256" key="1">
    <source>
        <dbReference type="SAM" id="MobiDB-lite"/>
    </source>
</evidence>
<dbReference type="OrthoDB" id="6226086at2759"/>